<dbReference type="Pfam" id="PF01896">
    <property type="entry name" value="DNA_primase_S"/>
    <property type="match status" value="1"/>
</dbReference>
<dbReference type="SUPFAM" id="SSF56747">
    <property type="entry name" value="Prim-pol domain"/>
    <property type="match status" value="1"/>
</dbReference>
<dbReference type="PANTHER" id="PTHR10536">
    <property type="entry name" value="DNA PRIMASE SMALL SUBUNIT"/>
    <property type="match status" value="1"/>
</dbReference>
<dbReference type="InParanoid" id="A0A0G4F461"/>
<dbReference type="EC" id="2.7.7.-" evidence="10"/>
<name>A0A0G4F461_VITBC</name>
<evidence type="ECO:0000313" key="13">
    <source>
        <dbReference type="Proteomes" id="UP000041254"/>
    </source>
</evidence>
<keyword evidence="3 10" id="KW-0639">Primosome</keyword>
<evidence type="ECO:0000256" key="4">
    <source>
        <dbReference type="ARBA" id="ARBA00022679"/>
    </source>
</evidence>
<protein>
    <recommendedName>
        <fullName evidence="10">DNA primase</fullName>
        <ecNumber evidence="10">2.7.7.-</ecNumber>
    </recommendedName>
</protein>
<evidence type="ECO:0000256" key="2">
    <source>
        <dbReference type="ARBA" id="ARBA00022478"/>
    </source>
</evidence>
<keyword evidence="13" id="KW-1185">Reference proteome</keyword>
<dbReference type="GO" id="GO:0003899">
    <property type="term" value="F:DNA-directed RNA polymerase activity"/>
    <property type="evidence" value="ECO:0007669"/>
    <property type="project" value="InterPro"/>
</dbReference>
<evidence type="ECO:0000256" key="6">
    <source>
        <dbReference type="ARBA" id="ARBA00022705"/>
    </source>
</evidence>
<dbReference type="NCBIfam" id="TIGR00335">
    <property type="entry name" value="primase_sml"/>
    <property type="match status" value="1"/>
</dbReference>
<accession>A0A0G4F461</accession>
<evidence type="ECO:0000256" key="10">
    <source>
        <dbReference type="RuleBase" id="RU003514"/>
    </source>
</evidence>
<reference evidence="12 13" key="1">
    <citation type="submission" date="2014-11" db="EMBL/GenBank/DDBJ databases">
        <authorList>
            <person name="Zhu J."/>
            <person name="Qi W."/>
            <person name="Song R."/>
        </authorList>
    </citation>
    <scope>NUCLEOTIDE SEQUENCE [LARGE SCALE GENOMIC DNA]</scope>
</reference>
<dbReference type="FunCoup" id="A0A0G4F461">
    <property type="interactions" value="182"/>
</dbReference>
<dbReference type="Gene3D" id="3.90.920.10">
    <property type="entry name" value="DNA primase, PRIM domain"/>
    <property type="match status" value="1"/>
</dbReference>
<dbReference type="Proteomes" id="UP000041254">
    <property type="component" value="Unassembled WGS sequence"/>
</dbReference>
<proteinExistence type="inferred from homology"/>
<dbReference type="CDD" id="cd04860">
    <property type="entry name" value="AE_Prim_S"/>
    <property type="match status" value="1"/>
</dbReference>
<keyword evidence="6 10" id="KW-0235">DNA replication</keyword>
<dbReference type="GO" id="GO:0005658">
    <property type="term" value="C:alpha DNA polymerase:primase complex"/>
    <property type="evidence" value="ECO:0007669"/>
    <property type="project" value="UniProtKB-ARBA"/>
</dbReference>
<dbReference type="GO" id="GO:0046872">
    <property type="term" value="F:metal ion binding"/>
    <property type="evidence" value="ECO:0007669"/>
    <property type="project" value="UniProtKB-KW"/>
</dbReference>
<feature type="region of interest" description="Disordered" evidence="11">
    <location>
        <begin position="1"/>
        <end position="28"/>
    </location>
</feature>
<dbReference type="AlphaFoldDB" id="A0A0G4F461"/>
<dbReference type="OrthoDB" id="19606at2759"/>
<sequence>MDESAESRKRTHDEANAKQEKPNGANLRPAAAAAAAAAPSGGKEFDLDLLRIYYALLFPSEDIIKWLCCRHDPPDVRRVTTGEKIDPHFLAKREFSFTKYTDSGDEIYIRWQCYRKLESFRNALKFHNPVKIDIGAIYNREVDRKDSATGSFEPQQKELVFDIDMTDYDDVRSCCREANICLKCWNFMTVAVKVLDRLLRDDFDFHNLLFVYSGRRGIHCWVCDERARTMPRESRDAVPDYISIITGTDKMAKRVNFYKRDPPPIAKVALQVLEDDRWGWRKLMQQQKWFDKGSTHIDKLLQYLPTELHKELQRWITEDKKYSRFTSVELWQFLRDTVDKWGKVPRNEALKRQCLSAMSEVKVAYAFPRLDINVSKGFNHLLKAPFCVHPKTGRVCVPIDPEKAHLFDPTAVPTLRSLVDEVDSGESDAKMGPSKTSLDPYVDFFRTQFLSPLLKDTLETRMKIARKKSELTGDLSY</sequence>
<dbReference type="OMA" id="NVTRGFN"/>
<evidence type="ECO:0000256" key="11">
    <source>
        <dbReference type="SAM" id="MobiDB-lite"/>
    </source>
</evidence>
<dbReference type="VEuPathDB" id="CryptoDB:Vbra_8793"/>
<evidence type="ECO:0000256" key="5">
    <source>
        <dbReference type="ARBA" id="ARBA00022695"/>
    </source>
</evidence>
<evidence type="ECO:0000256" key="1">
    <source>
        <dbReference type="ARBA" id="ARBA00009762"/>
    </source>
</evidence>
<evidence type="ECO:0000256" key="8">
    <source>
        <dbReference type="ARBA" id="ARBA00022833"/>
    </source>
</evidence>
<keyword evidence="8" id="KW-0862">Zinc</keyword>
<gene>
    <name evidence="12" type="ORF">Vbra_8793</name>
</gene>
<evidence type="ECO:0000256" key="7">
    <source>
        <dbReference type="ARBA" id="ARBA00022723"/>
    </source>
</evidence>
<dbReference type="STRING" id="1169540.A0A0G4F461"/>
<evidence type="ECO:0000256" key="3">
    <source>
        <dbReference type="ARBA" id="ARBA00022515"/>
    </source>
</evidence>
<dbReference type="InterPro" id="IPR002755">
    <property type="entry name" value="DNA_primase_S"/>
</dbReference>
<dbReference type="EMBL" id="CDMY01000371">
    <property type="protein sequence ID" value="CEM06818.1"/>
    <property type="molecule type" value="Genomic_DNA"/>
</dbReference>
<evidence type="ECO:0000256" key="9">
    <source>
        <dbReference type="ARBA" id="ARBA00023163"/>
    </source>
</evidence>
<keyword evidence="2 10" id="KW-0240">DNA-directed RNA polymerase</keyword>
<dbReference type="GO" id="GO:0006269">
    <property type="term" value="P:DNA replication, synthesis of primer"/>
    <property type="evidence" value="ECO:0007669"/>
    <property type="project" value="UniProtKB-KW"/>
</dbReference>
<feature type="compositionally biased region" description="Basic and acidic residues" evidence="11">
    <location>
        <begin position="1"/>
        <end position="21"/>
    </location>
</feature>
<keyword evidence="9" id="KW-0804">Transcription</keyword>
<keyword evidence="4 10" id="KW-0808">Transferase</keyword>
<keyword evidence="7" id="KW-0479">Metal-binding</keyword>
<organism evidence="12 13">
    <name type="scientific">Vitrella brassicaformis (strain CCMP3155)</name>
    <dbReference type="NCBI Taxonomy" id="1169540"/>
    <lineage>
        <taxon>Eukaryota</taxon>
        <taxon>Sar</taxon>
        <taxon>Alveolata</taxon>
        <taxon>Colpodellida</taxon>
        <taxon>Vitrellaceae</taxon>
        <taxon>Vitrella</taxon>
    </lineage>
</organism>
<comment type="similarity">
    <text evidence="1 10">Belongs to the eukaryotic-type primase small subunit family.</text>
</comment>
<evidence type="ECO:0000313" key="12">
    <source>
        <dbReference type="EMBL" id="CEM06818.1"/>
    </source>
</evidence>
<dbReference type="PhylomeDB" id="A0A0G4F461"/>
<dbReference type="FunFam" id="3.90.920.10:FF:000003">
    <property type="entry name" value="DNA primase"/>
    <property type="match status" value="1"/>
</dbReference>
<dbReference type="InterPro" id="IPR014052">
    <property type="entry name" value="DNA_primase_ssu_euk/arc"/>
</dbReference>
<keyword evidence="5" id="KW-0548">Nucleotidyltransferase</keyword>